<accession>A0ABN1J514</accession>
<reference evidence="2 3" key="1">
    <citation type="journal article" date="2019" name="Int. J. Syst. Evol. Microbiol.">
        <title>The Global Catalogue of Microorganisms (GCM) 10K type strain sequencing project: providing services to taxonomists for standard genome sequencing and annotation.</title>
        <authorList>
            <consortium name="The Broad Institute Genomics Platform"/>
            <consortium name="The Broad Institute Genome Sequencing Center for Infectious Disease"/>
            <person name="Wu L."/>
            <person name="Ma J."/>
        </authorList>
    </citation>
    <scope>NUCLEOTIDE SEQUENCE [LARGE SCALE GENOMIC DNA]</scope>
    <source>
        <strain evidence="2 3">JCM 1405</strain>
    </source>
</reference>
<proteinExistence type="predicted"/>
<organism evidence="2 3">
    <name type="scientific">Clostridium malenominatum</name>
    <dbReference type="NCBI Taxonomy" id="1539"/>
    <lineage>
        <taxon>Bacteria</taxon>
        <taxon>Bacillati</taxon>
        <taxon>Bacillota</taxon>
        <taxon>Clostridia</taxon>
        <taxon>Eubacteriales</taxon>
        <taxon>Clostridiaceae</taxon>
        <taxon>Clostridium</taxon>
    </lineage>
</organism>
<keyword evidence="1" id="KW-1133">Transmembrane helix</keyword>
<gene>
    <name evidence="2" type="ORF">GCM10008905_28440</name>
</gene>
<feature type="transmembrane region" description="Helical" evidence="1">
    <location>
        <begin position="29"/>
        <end position="47"/>
    </location>
</feature>
<dbReference type="Proteomes" id="UP001500339">
    <property type="component" value="Unassembled WGS sequence"/>
</dbReference>
<keyword evidence="1" id="KW-0812">Transmembrane</keyword>
<name>A0ABN1J514_9CLOT</name>
<evidence type="ECO:0000256" key="1">
    <source>
        <dbReference type="SAM" id="Phobius"/>
    </source>
</evidence>
<dbReference type="RefSeq" id="WP_343770733.1">
    <property type="nucleotide sequence ID" value="NZ_BAAACF010000006.1"/>
</dbReference>
<evidence type="ECO:0000313" key="3">
    <source>
        <dbReference type="Proteomes" id="UP001500339"/>
    </source>
</evidence>
<feature type="transmembrane region" description="Helical" evidence="1">
    <location>
        <begin position="101"/>
        <end position="123"/>
    </location>
</feature>
<keyword evidence="3" id="KW-1185">Reference proteome</keyword>
<sequence length="150" mass="17144">MELGNKKTGIMLVITMLWVLITLCAWKGQWFISLIASVILMLLYMMLGSARNGKLDMKFFVTTLLSWSILWVVGFFLSKYYADIFAGKMPNFTILGFHPSFAFTVLTYWIGGMLTLTLGLTAFGDHWLSDEDWSKFKNKIQVLNSAKEEC</sequence>
<feature type="transmembrane region" description="Helical" evidence="1">
    <location>
        <begin position="59"/>
        <end position="81"/>
    </location>
</feature>
<dbReference type="EMBL" id="BAAACF010000006">
    <property type="protein sequence ID" value="GAA0728993.1"/>
    <property type="molecule type" value="Genomic_DNA"/>
</dbReference>
<feature type="transmembrane region" description="Helical" evidence="1">
    <location>
        <begin position="7"/>
        <end position="23"/>
    </location>
</feature>
<protein>
    <submittedName>
        <fullName evidence="2">Uncharacterized protein</fullName>
    </submittedName>
</protein>
<comment type="caution">
    <text evidence="2">The sequence shown here is derived from an EMBL/GenBank/DDBJ whole genome shotgun (WGS) entry which is preliminary data.</text>
</comment>
<evidence type="ECO:0000313" key="2">
    <source>
        <dbReference type="EMBL" id="GAA0728993.1"/>
    </source>
</evidence>
<keyword evidence="1" id="KW-0472">Membrane</keyword>